<dbReference type="PANTHER" id="PTHR34456">
    <property type="entry name" value="MITOVIRUS RNA-DEPENDENT RNA POLYMERASE"/>
    <property type="match status" value="1"/>
</dbReference>
<dbReference type="InterPro" id="IPR008686">
    <property type="entry name" value="RNA_pol_mitovir"/>
</dbReference>
<organism evidence="4">
    <name type="scientific">Diaporthe helianthi mitovirus 1</name>
    <dbReference type="NCBI Taxonomy" id="3077433"/>
    <lineage>
        <taxon>Viruses</taxon>
        <taxon>Riboviria</taxon>
        <taxon>Orthornavirae</taxon>
        <taxon>Lenarviricota</taxon>
        <taxon>Howeltoviricetes</taxon>
        <taxon>Cryppavirales</taxon>
        <taxon>Mitoviridae</taxon>
        <taxon>Mitovirus</taxon>
    </lineage>
</organism>
<keyword evidence="3" id="KW-0548">Nucleotidyltransferase</keyword>
<evidence type="ECO:0000256" key="3">
    <source>
        <dbReference type="ARBA" id="ARBA00022695"/>
    </source>
</evidence>
<reference evidence="4" key="1">
    <citation type="submission" date="2023-06" db="EMBL/GenBank/DDBJ databases">
        <title>Mycovirome of Diapothe helianthi and D. gulyae, causal agents of Phomopsis stem canker of sunflower, sheds light on interspecieces transmission.</title>
        <authorList>
            <person name="Wu C.-F."/>
            <person name="Zellner W."/>
            <person name="Kontz B."/>
            <person name="Kashyap R."/>
            <person name="Mathew F."/>
            <person name="Marzano S.-Y.L."/>
        </authorList>
    </citation>
    <scope>NUCLEOTIDE SEQUENCE</scope>
    <source>
        <strain evidence="4">DhE1</strain>
    </source>
</reference>
<dbReference type="EMBL" id="OR224984">
    <property type="protein sequence ID" value="WNM95050.1"/>
    <property type="molecule type" value="Genomic_RNA"/>
</dbReference>
<dbReference type="Pfam" id="PF05919">
    <property type="entry name" value="Mitovir_RNA_pol"/>
    <property type="match status" value="1"/>
</dbReference>
<accession>A0AA96HAD6</accession>
<dbReference type="PANTHER" id="PTHR34456:SF13">
    <property type="entry name" value="REVERSE TRANSCRIPTASE DOMAIN-CONTAINING PROTEIN"/>
    <property type="match status" value="1"/>
</dbReference>
<protein>
    <submittedName>
        <fullName evidence="4">RNA-dependent RNA polymerase</fullName>
    </submittedName>
</protein>
<evidence type="ECO:0000313" key="4">
    <source>
        <dbReference type="EMBL" id="WNM95050.1"/>
    </source>
</evidence>
<keyword evidence="2" id="KW-0808">Transferase</keyword>
<dbReference type="GO" id="GO:0003968">
    <property type="term" value="F:RNA-directed RNA polymerase activity"/>
    <property type="evidence" value="ECO:0007669"/>
    <property type="project" value="UniProtKB-KW"/>
</dbReference>
<evidence type="ECO:0000256" key="1">
    <source>
        <dbReference type="ARBA" id="ARBA00022484"/>
    </source>
</evidence>
<name>A0AA96HAD6_9VIRU</name>
<keyword evidence="1 4" id="KW-0696">RNA-directed RNA polymerase</keyword>
<sequence length="706" mass="81834">MLRTNSIRHLRGLIKLLFGPKTWSLFVPVIAVFHKLHKECGYKYTIKYFKTSRLCITRYICGKPLRAVNERIALRNGIPVKFYFLKKYLDGGDPKDLRVILTIFQLSKYYQPTRKELSEAKPDYNSITDGYKGKQWTIPTWFIADFVKHYNLKAEYPEYNASKHYFSMKGSPYGKSSLGSLRVTELPYPVLENIYRILRHKVEWFTEFYNKVFNSNLVKSFGTPAGKLSIVEDSELKKRVIAMVDYHSQYLLRPIHDEIMSKLRHFPCDRTYSQDPFSTNWEKQGLYHSLDLSSATDRFPISLQVKLLRRVYDHDLAVSWRNLLLDRDYASPEGNLLRYSVGQPMGAYSSWAVFTLTHHLTVCYAAWRCGYKIGDFKSYLLLGDDIVIKNDRVSQVYQSIVKRLGVDISLSKSHVSKDTYEFAKRWIKGNTEITGLPLKGIGANLSNYKVVYLLLLSYFEKVPGLYKGDLCDIVAKLYNRYRLKTNRYLSYQRVFKELTLFMICIKFSKGTLYYQDLRRVILNNIGDTADFMFPPEKECWNWFKTFLSHGLAAHVQSANKKILQVTKPIKEKYQGNLDIVKESPLVIGISNHIERSKALLEAYLENDGKDIFDIASEISLIDTSSLFSRTNEKVTVMDSILKKSLRTYLPKDGIIYYGSSMGSSSVDTSYLITSSMWNMEFAIMQIGNELKDVSEVSYDAWGRPVR</sequence>
<dbReference type="InterPro" id="IPR043502">
    <property type="entry name" value="DNA/RNA_pol_sf"/>
</dbReference>
<evidence type="ECO:0000256" key="2">
    <source>
        <dbReference type="ARBA" id="ARBA00022679"/>
    </source>
</evidence>
<proteinExistence type="predicted"/>
<dbReference type="SUPFAM" id="SSF56672">
    <property type="entry name" value="DNA/RNA polymerases"/>
    <property type="match status" value="1"/>
</dbReference>